<dbReference type="Proteomes" id="UP000232688">
    <property type="component" value="Unassembled WGS sequence"/>
</dbReference>
<dbReference type="VEuPathDB" id="FungiDB:RhiirA1_392433"/>
<reference evidence="3 4" key="2">
    <citation type="submission" date="2017-10" db="EMBL/GenBank/DDBJ databases">
        <title>Genome analyses suggest a sexual origin of heterokaryosis in a supposedly ancient asexual fungus.</title>
        <authorList>
            <person name="Corradi N."/>
            <person name="Sedzielewska K."/>
            <person name="Noel J."/>
            <person name="Charron P."/>
            <person name="Farinelli L."/>
            <person name="Marton T."/>
            <person name="Kruger M."/>
            <person name="Pelin A."/>
            <person name="Brachmann A."/>
            <person name="Corradi N."/>
        </authorList>
    </citation>
    <scope>NUCLEOTIDE SEQUENCE [LARGE SCALE GENOMIC DNA]</scope>
    <source>
        <strain evidence="3 4">A1</strain>
    </source>
</reference>
<dbReference type="AlphaFoldDB" id="A0A2N0S0C6"/>
<feature type="transmembrane region" description="Helical" evidence="2">
    <location>
        <begin position="86"/>
        <end position="108"/>
    </location>
</feature>
<keyword evidence="2" id="KW-0812">Transmembrane</keyword>
<evidence type="ECO:0000256" key="2">
    <source>
        <dbReference type="SAM" id="Phobius"/>
    </source>
</evidence>
<evidence type="ECO:0000313" key="4">
    <source>
        <dbReference type="Proteomes" id="UP000232688"/>
    </source>
</evidence>
<feature type="region of interest" description="Disordered" evidence="1">
    <location>
        <begin position="23"/>
        <end position="57"/>
    </location>
</feature>
<keyword evidence="2" id="KW-1133">Transmembrane helix</keyword>
<keyword evidence="2" id="KW-0472">Membrane</keyword>
<protein>
    <submittedName>
        <fullName evidence="3">Uncharacterized protein</fullName>
    </submittedName>
</protein>
<name>A0A2N0S0C6_9GLOM</name>
<reference evidence="3 4" key="1">
    <citation type="submission" date="2017-10" db="EMBL/GenBank/DDBJ databases">
        <title>Extensive intraspecific genome diversity in a model arbuscular mycorrhizal fungus.</title>
        <authorList>
            <person name="Chen E.C.H."/>
            <person name="Morin E."/>
            <person name="Baudet D."/>
            <person name="Noel J."/>
            <person name="Ndikumana S."/>
            <person name="Charron P."/>
            <person name="St-Onge C."/>
            <person name="Giorgi J."/>
            <person name="Grigoriev I.V."/>
            <person name="Roux C."/>
            <person name="Martin F.M."/>
            <person name="Corradi N."/>
        </authorList>
    </citation>
    <scope>NUCLEOTIDE SEQUENCE [LARGE SCALE GENOMIC DNA]</scope>
    <source>
        <strain evidence="3 4">A1</strain>
    </source>
</reference>
<proteinExistence type="predicted"/>
<organism evidence="3 4">
    <name type="scientific">Rhizophagus irregularis</name>
    <dbReference type="NCBI Taxonomy" id="588596"/>
    <lineage>
        <taxon>Eukaryota</taxon>
        <taxon>Fungi</taxon>
        <taxon>Fungi incertae sedis</taxon>
        <taxon>Mucoromycota</taxon>
        <taxon>Glomeromycotina</taxon>
        <taxon>Glomeromycetes</taxon>
        <taxon>Glomerales</taxon>
        <taxon>Glomeraceae</taxon>
        <taxon>Rhizophagus</taxon>
    </lineage>
</organism>
<evidence type="ECO:0000313" key="3">
    <source>
        <dbReference type="EMBL" id="PKC69015.1"/>
    </source>
</evidence>
<gene>
    <name evidence="3" type="ORF">RhiirA1_392433</name>
</gene>
<dbReference type="EMBL" id="LLXH01000298">
    <property type="protein sequence ID" value="PKC69015.1"/>
    <property type="molecule type" value="Genomic_DNA"/>
</dbReference>
<accession>A0A2N0S0C6</accession>
<sequence>MYLHKSLTPCNLYRDLVHVESKNKNKSTKEFEGSGTEEFERRSIEEFEGSSTKESKVDDGFENADLRQMTPAYIIGPILIGLRGRIISLISGLGLGISSLGIIGGLIWKK</sequence>
<comment type="caution">
    <text evidence="3">The sequence shown here is derived from an EMBL/GenBank/DDBJ whole genome shotgun (WGS) entry which is preliminary data.</text>
</comment>
<evidence type="ECO:0000256" key="1">
    <source>
        <dbReference type="SAM" id="MobiDB-lite"/>
    </source>
</evidence>